<dbReference type="GO" id="GO:0055085">
    <property type="term" value="P:transmembrane transport"/>
    <property type="evidence" value="ECO:0007669"/>
    <property type="project" value="InterPro"/>
</dbReference>
<evidence type="ECO:0000313" key="9">
    <source>
        <dbReference type="Proteomes" id="UP001147653"/>
    </source>
</evidence>
<accession>A0A9X3N6G2</accession>
<dbReference type="AlphaFoldDB" id="A0A9X3N6G2"/>
<keyword evidence="3 6" id="KW-0812">Transmembrane</keyword>
<keyword evidence="9" id="KW-1185">Reference proteome</keyword>
<proteinExistence type="inferred from homology"/>
<evidence type="ECO:0000256" key="7">
    <source>
        <dbReference type="SAM" id="Phobius"/>
    </source>
</evidence>
<keyword evidence="6" id="KW-0813">Transport</keyword>
<evidence type="ECO:0000256" key="5">
    <source>
        <dbReference type="ARBA" id="ARBA00023136"/>
    </source>
</evidence>
<dbReference type="GO" id="GO:0010043">
    <property type="term" value="P:response to zinc ion"/>
    <property type="evidence" value="ECO:0007669"/>
    <property type="project" value="TreeGrafter"/>
</dbReference>
<evidence type="ECO:0000256" key="1">
    <source>
        <dbReference type="ARBA" id="ARBA00004141"/>
    </source>
</evidence>
<evidence type="ECO:0000256" key="4">
    <source>
        <dbReference type="ARBA" id="ARBA00022989"/>
    </source>
</evidence>
<feature type="transmembrane region" description="Helical" evidence="7">
    <location>
        <begin position="80"/>
        <end position="100"/>
    </location>
</feature>
<dbReference type="RefSeq" id="WP_270025044.1">
    <property type="nucleotide sequence ID" value="NZ_JAPDDP010000015.1"/>
</dbReference>
<reference evidence="8" key="1">
    <citation type="submission" date="2022-10" db="EMBL/GenBank/DDBJ databases">
        <title>The WGS of Solirubrobacter phytolaccae KCTC 29190.</title>
        <authorList>
            <person name="Jiang Z."/>
        </authorList>
    </citation>
    <scope>NUCLEOTIDE SEQUENCE</scope>
    <source>
        <strain evidence="8">KCTC 29190</strain>
    </source>
</reference>
<keyword evidence="5 7" id="KW-0472">Membrane</keyword>
<evidence type="ECO:0000313" key="8">
    <source>
        <dbReference type="EMBL" id="MDA0180730.1"/>
    </source>
</evidence>
<gene>
    <name evidence="8" type="ORF">OJ997_10535</name>
</gene>
<sequence>MFSSGIMQRAFVEAIVLGLACGPLGVWILLLRRSYAAESLSHAMLPGLVIAALAGIPLVFGAAAGVLVAAVLIAAVRGDVGVAVVVSGLFGLGGILALSPETPPRLGELLFGDLLGVTNGDLLAAALLSVGVLIALALAYRSLALAGFEGRGGRADLALLAILAVTTVAAVQGLGNLLLVALILAPAAAALNLAQRLPHVLALAAALAVVAGVGGLIVSYQLEIAAGASIALCAIALSTLGLLKPKLGMP</sequence>
<feature type="transmembrane region" description="Helical" evidence="7">
    <location>
        <begin position="120"/>
        <end position="140"/>
    </location>
</feature>
<feature type="transmembrane region" description="Helical" evidence="7">
    <location>
        <begin position="50"/>
        <end position="73"/>
    </location>
</feature>
<feature type="transmembrane region" description="Helical" evidence="7">
    <location>
        <begin position="224"/>
        <end position="243"/>
    </location>
</feature>
<comment type="similarity">
    <text evidence="2 6">Belongs to the ABC-3 integral membrane protein family.</text>
</comment>
<dbReference type="Pfam" id="PF00950">
    <property type="entry name" value="ABC-3"/>
    <property type="match status" value="1"/>
</dbReference>
<evidence type="ECO:0000256" key="3">
    <source>
        <dbReference type="ARBA" id="ARBA00022692"/>
    </source>
</evidence>
<evidence type="ECO:0000256" key="6">
    <source>
        <dbReference type="RuleBase" id="RU003943"/>
    </source>
</evidence>
<comment type="subcellular location">
    <subcellularLocation>
        <location evidence="6">Cell membrane</location>
        <topology evidence="6">Multi-pass membrane protein</topology>
    </subcellularLocation>
    <subcellularLocation>
        <location evidence="1">Membrane</location>
        <topology evidence="1">Multi-pass membrane protein</topology>
    </subcellularLocation>
</comment>
<dbReference type="EMBL" id="JAPDDP010000015">
    <property type="protein sequence ID" value="MDA0180730.1"/>
    <property type="molecule type" value="Genomic_DNA"/>
</dbReference>
<feature type="transmembrane region" description="Helical" evidence="7">
    <location>
        <begin position="152"/>
        <end position="171"/>
    </location>
</feature>
<feature type="transmembrane region" description="Helical" evidence="7">
    <location>
        <begin position="12"/>
        <end position="30"/>
    </location>
</feature>
<dbReference type="GO" id="GO:0043190">
    <property type="term" value="C:ATP-binding cassette (ABC) transporter complex"/>
    <property type="evidence" value="ECO:0007669"/>
    <property type="project" value="InterPro"/>
</dbReference>
<dbReference type="InterPro" id="IPR001626">
    <property type="entry name" value="ABC_TroCD"/>
</dbReference>
<feature type="transmembrane region" description="Helical" evidence="7">
    <location>
        <begin position="200"/>
        <end position="218"/>
    </location>
</feature>
<dbReference type="PANTHER" id="PTHR30477:SF13">
    <property type="entry name" value="IRON TRANSPORT SYSTEM MEMBRANE PROTEIN HI_0360-RELATED"/>
    <property type="match status" value="1"/>
</dbReference>
<organism evidence="8 9">
    <name type="scientific">Solirubrobacter phytolaccae</name>
    <dbReference type="NCBI Taxonomy" id="1404360"/>
    <lineage>
        <taxon>Bacteria</taxon>
        <taxon>Bacillati</taxon>
        <taxon>Actinomycetota</taxon>
        <taxon>Thermoleophilia</taxon>
        <taxon>Solirubrobacterales</taxon>
        <taxon>Solirubrobacteraceae</taxon>
        <taxon>Solirubrobacter</taxon>
    </lineage>
</organism>
<dbReference type="Proteomes" id="UP001147653">
    <property type="component" value="Unassembled WGS sequence"/>
</dbReference>
<name>A0A9X3N6G2_9ACTN</name>
<dbReference type="InterPro" id="IPR037294">
    <property type="entry name" value="ABC_BtuC-like"/>
</dbReference>
<evidence type="ECO:0000256" key="2">
    <source>
        <dbReference type="ARBA" id="ARBA00008034"/>
    </source>
</evidence>
<keyword evidence="4 7" id="KW-1133">Transmembrane helix</keyword>
<dbReference type="SUPFAM" id="SSF81345">
    <property type="entry name" value="ABC transporter involved in vitamin B12 uptake, BtuC"/>
    <property type="match status" value="1"/>
</dbReference>
<protein>
    <submittedName>
        <fullName evidence="8">Metal ABC transporter permease</fullName>
    </submittedName>
</protein>
<comment type="caution">
    <text evidence="8">The sequence shown here is derived from an EMBL/GenBank/DDBJ whole genome shotgun (WGS) entry which is preliminary data.</text>
</comment>
<dbReference type="PANTHER" id="PTHR30477">
    <property type="entry name" value="ABC-TRANSPORTER METAL-BINDING PROTEIN"/>
    <property type="match status" value="1"/>
</dbReference>